<reference evidence="3" key="1">
    <citation type="journal article" date="2019" name="Int. J. Syst. Evol. Microbiol.">
        <title>The Global Catalogue of Microorganisms (GCM) 10K type strain sequencing project: providing services to taxonomists for standard genome sequencing and annotation.</title>
        <authorList>
            <consortium name="The Broad Institute Genomics Platform"/>
            <consortium name="The Broad Institute Genome Sequencing Center for Infectious Disease"/>
            <person name="Wu L."/>
            <person name="Ma J."/>
        </authorList>
    </citation>
    <scope>NUCLEOTIDE SEQUENCE [LARGE SCALE GENOMIC DNA]</scope>
    <source>
        <strain evidence="3">JCM 18959</strain>
    </source>
</reference>
<sequence length="103" mass="11421">MSTALATALEAGSGIVAAHPIGPWGFGWWFLLIPLFWIGLIALLFGVFGRRWRRNAAENGYGPYGRTPARRAETTLAERFAQGDIDETEYRARLEVLRANAAQ</sequence>
<evidence type="ECO:0008006" key="4">
    <source>
        <dbReference type="Google" id="ProtNLM"/>
    </source>
</evidence>
<comment type="caution">
    <text evidence="2">The sequence shown here is derived from an EMBL/GenBank/DDBJ whole genome shotgun (WGS) entry which is preliminary data.</text>
</comment>
<evidence type="ECO:0000313" key="2">
    <source>
        <dbReference type="EMBL" id="GAA5097533.1"/>
    </source>
</evidence>
<evidence type="ECO:0000256" key="1">
    <source>
        <dbReference type="SAM" id="Phobius"/>
    </source>
</evidence>
<organism evidence="2 3">
    <name type="scientific">Microbacterium yannicii</name>
    <dbReference type="NCBI Taxonomy" id="671622"/>
    <lineage>
        <taxon>Bacteria</taxon>
        <taxon>Bacillati</taxon>
        <taxon>Actinomycetota</taxon>
        <taxon>Actinomycetes</taxon>
        <taxon>Micrococcales</taxon>
        <taxon>Microbacteriaceae</taxon>
        <taxon>Microbacterium</taxon>
    </lineage>
</organism>
<dbReference type="Proteomes" id="UP001501407">
    <property type="component" value="Unassembled WGS sequence"/>
</dbReference>
<name>A0ABP9MP72_9MICO</name>
<evidence type="ECO:0000313" key="3">
    <source>
        <dbReference type="Proteomes" id="UP001501407"/>
    </source>
</evidence>
<dbReference type="RefSeq" id="WP_194415752.1">
    <property type="nucleotide sequence ID" value="NZ_BAABKZ010000005.1"/>
</dbReference>
<proteinExistence type="predicted"/>
<keyword evidence="1" id="KW-1133">Transmembrane helix</keyword>
<protein>
    <recommendedName>
        <fullName evidence="4">SHOCT domain-containing protein</fullName>
    </recommendedName>
</protein>
<keyword evidence="3" id="KW-1185">Reference proteome</keyword>
<dbReference type="EMBL" id="BAABKZ010000005">
    <property type="protein sequence ID" value="GAA5097533.1"/>
    <property type="molecule type" value="Genomic_DNA"/>
</dbReference>
<feature type="transmembrane region" description="Helical" evidence="1">
    <location>
        <begin position="28"/>
        <end position="48"/>
    </location>
</feature>
<keyword evidence="1" id="KW-0472">Membrane</keyword>
<accession>A0ABP9MP72</accession>
<keyword evidence="1" id="KW-0812">Transmembrane</keyword>
<gene>
    <name evidence="2" type="ORF">GCM10025760_31690</name>
</gene>